<dbReference type="GO" id="GO:0019646">
    <property type="term" value="P:aerobic electron transport chain"/>
    <property type="evidence" value="ECO:0007669"/>
    <property type="project" value="InterPro"/>
</dbReference>
<keyword evidence="10" id="KW-1185">Reference proteome</keyword>
<protein>
    <submittedName>
        <fullName evidence="9">Cytochrome c oxidase subunit III</fullName>
    </submittedName>
</protein>
<gene>
    <name evidence="9" type="ordered locus">Halhy_0780</name>
</gene>
<dbReference type="KEGG" id="hhy:Halhy_0780"/>
<evidence type="ECO:0000256" key="6">
    <source>
        <dbReference type="RuleBase" id="RU003376"/>
    </source>
</evidence>
<accession>F4L3T3</accession>
<comment type="similarity">
    <text evidence="2 6">Belongs to the cytochrome c oxidase subunit 3 family.</text>
</comment>
<organism evidence="9 10">
    <name type="scientific">Haliscomenobacter hydrossis (strain ATCC 27775 / DSM 1100 / LMG 10767 / O)</name>
    <dbReference type="NCBI Taxonomy" id="760192"/>
    <lineage>
        <taxon>Bacteria</taxon>
        <taxon>Pseudomonadati</taxon>
        <taxon>Bacteroidota</taxon>
        <taxon>Saprospiria</taxon>
        <taxon>Saprospirales</taxon>
        <taxon>Haliscomenobacteraceae</taxon>
        <taxon>Haliscomenobacter</taxon>
    </lineage>
</organism>
<dbReference type="EMBL" id="CP002691">
    <property type="protein sequence ID" value="AEE48687.1"/>
    <property type="molecule type" value="Genomic_DNA"/>
</dbReference>
<dbReference type="PROSITE" id="PS50253">
    <property type="entry name" value="COX3"/>
    <property type="match status" value="1"/>
</dbReference>
<evidence type="ECO:0000259" key="8">
    <source>
        <dbReference type="PROSITE" id="PS50253"/>
    </source>
</evidence>
<dbReference type="Proteomes" id="UP000008461">
    <property type="component" value="Chromosome"/>
</dbReference>
<feature type="domain" description="Heme-copper oxidase subunit III family profile" evidence="8">
    <location>
        <begin position="26"/>
        <end position="205"/>
    </location>
</feature>
<dbReference type="Gene3D" id="1.20.120.80">
    <property type="entry name" value="Cytochrome c oxidase, subunit III, four-helix bundle"/>
    <property type="match status" value="1"/>
</dbReference>
<keyword evidence="4 7" id="KW-1133">Transmembrane helix</keyword>
<reference key="2">
    <citation type="submission" date="2011-04" db="EMBL/GenBank/DDBJ databases">
        <title>Complete sequence of chromosome of Haliscomenobacter hydrossis DSM 1100.</title>
        <authorList>
            <consortium name="US DOE Joint Genome Institute (JGI-PGF)"/>
            <person name="Lucas S."/>
            <person name="Han J."/>
            <person name="Lapidus A."/>
            <person name="Bruce D."/>
            <person name="Goodwin L."/>
            <person name="Pitluck S."/>
            <person name="Peters L."/>
            <person name="Kyrpides N."/>
            <person name="Mavromatis K."/>
            <person name="Ivanova N."/>
            <person name="Ovchinnikova G."/>
            <person name="Pagani I."/>
            <person name="Daligault H."/>
            <person name="Detter J.C."/>
            <person name="Han C."/>
            <person name="Land M."/>
            <person name="Hauser L."/>
            <person name="Markowitz V."/>
            <person name="Cheng J.-F."/>
            <person name="Hugenholtz P."/>
            <person name="Woyke T."/>
            <person name="Wu D."/>
            <person name="Verbarg S."/>
            <person name="Frueling A."/>
            <person name="Brambilla E."/>
            <person name="Klenk H.-P."/>
            <person name="Eisen J.A."/>
        </authorList>
    </citation>
    <scope>NUCLEOTIDE SEQUENCE</scope>
    <source>
        <strain>DSM 1100</strain>
    </source>
</reference>
<dbReference type="STRING" id="760192.Halhy_0780"/>
<dbReference type="InterPro" id="IPR013833">
    <property type="entry name" value="Cyt_c_oxidase_su3_a-hlx"/>
</dbReference>
<comment type="subcellular location">
    <subcellularLocation>
        <location evidence="6">Cell membrane</location>
        <topology evidence="6">Multi-pass membrane protein</topology>
    </subcellularLocation>
    <subcellularLocation>
        <location evidence="1">Membrane</location>
        <topology evidence="1">Multi-pass membrane protein</topology>
    </subcellularLocation>
</comment>
<dbReference type="PANTHER" id="PTHR11403:SF10">
    <property type="entry name" value="CYTOCHROME C OXIDASE"/>
    <property type="match status" value="1"/>
</dbReference>
<sequence length="207" mass="23985">MSNQEQEQPHNEYAYLAFHPKNVILVLLLIGLSTIFIALSLAYVYNRVNQNLPPLRLPILFLFNTLILLGSSAAMVWAKKSYLADHTDNYQTALWCTLGLSLLFMLAQAVAWYLLFSDGVLMSSDNSAGYLYVISGLHFAHVIAGLPFLGYFIYQARYRMKEPVSVLIYFSDPEKRLSLRLLGIYWHFLDVLWIYLVIFFYVNYFIR</sequence>
<keyword evidence="3 6" id="KW-0812">Transmembrane</keyword>
<evidence type="ECO:0000256" key="4">
    <source>
        <dbReference type="ARBA" id="ARBA00022989"/>
    </source>
</evidence>
<evidence type="ECO:0000256" key="5">
    <source>
        <dbReference type="ARBA" id="ARBA00023136"/>
    </source>
</evidence>
<feature type="transmembrane region" description="Helical" evidence="7">
    <location>
        <begin position="57"/>
        <end position="78"/>
    </location>
</feature>
<evidence type="ECO:0000256" key="3">
    <source>
        <dbReference type="ARBA" id="ARBA00022692"/>
    </source>
</evidence>
<dbReference type="InterPro" id="IPR024791">
    <property type="entry name" value="Cyt_c/ubiquinol_Oxase_su3"/>
</dbReference>
<evidence type="ECO:0000256" key="1">
    <source>
        <dbReference type="ARBA" id="ARBA00004141"/>
    </source>
</evidence>
<name>F4L3T3_HALH1</name>
<feature type="transmembrane region" description="Helical" evidence="7">
    <location>
        <begin position="23"/>
        <end position="45"/>
    </location>
</feature>
<evidence type="ECO:0000256" key="7">
    <source>
        <dbReference type="SAM" id="Phobius"/>
    </source>
</evidence>
<dbReference type="PANTHER" id="PTHR11403">
    <property type="entry name" value="CYTOCHROME C OXIDASE SUBUNIT III"/>
    <property type="match status" value="1"/>
</dbReference>
<dbReference type="SUPFAM" id="SSF81452">
    <property type="entry name" value="Cytochrome c oxidase subunit III-like"/>
    <property type="match status" value="1"/>
</dbReference>
<dbReference type="InterPro" id="IPR000298">
    <property type="entry name" value="Cyt_c_oxidase-like_su3"/>
</dbReference>
<dbReference type="GO" id="GO:0005886">
    <property type="term" value="C:plasma membrane"/>
    <property type="evidence" value="ECO:0007669"/>
    <property type="project" value="UniProtKB-SubCell"/>
</dbReference>
<evidence type="ECO:0000256" key="2">
    <source>
        <dbReference type="ARBA" id="ARBA00010581"/>
    </source>
</evidence>
<dbReference type="Pfam" id="PF00510">
    <property type="entry name" value="COX3"/>
    <property type="match status" value="1"/>
</dbReference>
<dbReference type="InterPro" id="IPR035973">
    <property type="entry name" value="Cyt_c_oxidase_su3-like_sf"/>
</dbReference>
<reference evidence="9 10" key="1">
    <citation type="journal article" date="2011" name="Stand. Genomic Sci.">
        <title>Complete genome sequence of Haliscomenobacter hydrossis type strain (O).</title>
        <authorList>
            <consortium name="US DOE Joint Genome Institute (JGI-PGF)"/>
            <person name="Daligault H."/>
            <person name="Lapidus A."/>
            <person name="Zeytun A."/>
            <person name="Nolan M."/>
            <person name="Lucas S."/>
            <person name="Del Rio T.G."/>
            <person name="Tice H."/>
            <person name="Cheng J.F."/>
            <person name="Tapia R."/>
            <person name="Han C."/>
            <person name="Goodwin L."/>
            <person name="Pitluck S."/>
            <person name="Liolios K."/>
            <person name="Pagani I."/>
            <person name="Ivanova N."/>
            <person name="Huntemann M."/>
            <person name="Mavromatis K."/>
            <person name="Mikhailova N."/>
            <person name="Pati A."/>
            <person name="Chen A."/>
            <person name="Palaniappan K."/>
            <person name="Land M."/>
            <person name="Hauser L."/>
            <person name="Brambilla E.M."/>
            <person name="Rohde M."/>
            <person name="Verbarg S."/>
            <person name="Goker M."/>
            <person name="Bristow J."/>
            <person name="Eisen J.A."/>
            <person name="Markowitz V."/>
            <person name="Hugenholtz P."/>
            <person name="Kyrpides N.C."/>
            <person name="Klenk H.P."/>
            <person name="Woyke T."/>
        </authorList>
    </citation>
    <scope>NUCLEOTIDE SEQUENCE [LARGE SCALE GENOMIC DNA]</scope>
    <source>
        <strain evidence="10">ATCC 27775 / DSM 1100 / LMG 10767 / O</strain>
    </source>
</reference>
<dbReference type="GO" id="GO:0004129">
    <property type="term" value="F:cytochrome-c oxidase activity"/>
    <property type="evidence" value="ECO:0007669"/>
    <property type="project" value="InterPro"/>
</dbReference>
<feature type="transmembrane region" description="Helical" evidence="7">
    <location>
        <begin position="184"/>
        <end position="206"/>
    </location>
</feature>
<proteinExistence type="inferred from homology"/>
<dbReference type="eggNOG" id="COG1845">
    <property type="taxonomic scope" value="Bacteria"/>
</dbReference>
<evidence type="ECO:0000313" key="9">
    <source>
        <dbReference type="EMBL" id="AEE48687.1"/>
    </source>
</evidence>
<feature type="transmembrane region" description="Helical" evidence="7">
    <location>
        <begin position="128"/>
        <end position="154"/>
    </location>
</feature>
<dbReference type="OrthoDB" id="9810850at2"/>
<dbReference type="RefSeq" id="WP_013763251.1">
    <property type="nucleotide sequence ID" value="NC_015510.1"/>
</dbReference>
<dbReference type="AlphaFoldDB" id="F4L3T3"/>
<dbReference type="HOGENOM" id="CLU_044071_4_2_10"/>
<feature type="transmembrane region" description="Helical" evidence="7">
    <location>
        <begin position="90"/>
        <end position="116"/>
    </location>
</feature>
<evidence type="ECO:0000313" key="10">
    <source>
        <dbReference type="Proteomes" id="UP000008461"/>
    </source>
</evidence>
<keyword evidence="5 7" id="KW-0472">Membrane</keyword>